<evidence type="ECO:0000313" key="2">
    <source>
        <dbReference type="Proteomes" id="UP000829398"/>
    </source>
</evidence>
<reference evidence="2" key="1">
    <citation type="journal article" date="2023" name="Hortic. Res.">
        <title>A chromosome-level phased genome enabling allele-level studies in sweet orange: a case study on citrus Huanglongbing tolerance.</title>
        <authorList>
            <person name="Wu B."/>
            <person name="Yu Q."/>
            <person name="Deng Z."/>
            <person name="Duan Y."/>
            <person name="Luo F."/>
            <person name="Gmitter F. Jr."/>
        </authorList>
    </citation>
    <scope>NUCLEOTIDE SEQUENCE [LARGE SCALE GENOMIC DNA]</scope>
    <source>
        <strain evidence="2">cv. Valencia</strain>
    </source>
</reference>
<protein>
    <submittedName>
        <fullName evidence="1">Subtilisin-like protease SBT4.4</fullName>
    </submittedName>
</protein>
<dbReference type="EMBL" id="CM039174">
    <property type="protein sequence ID" value="KAH9752069.1"/>
    <property type="molecule type" value="Genomic_DNA"/>
</dbReference>
<sequence length="833" mass="89708">MQNMAGNERSCLSFSGNTLQLHKRDLGILYVSMDPLIKTCNVERDITVTLTDSGICPDSEVESKIIGARYYPSSEAGNYTTRDIENHGTCTSSTTGGNEVKDVSFFWDWGKPAPEIVSLETRVLGSEKTIVVDIIVHGRGDFKYRRFRQLHKVYIVYLGSLSRGEYETSSQHQSILQEVVEGSPVENVLVRSYKRSFSGFAAKLTDHERQKLASMEEVVSVFPGRTLQLHTTRSWDFMGFNQSITRKRSVESDIIVGIIDTGIWPESKSFSDKGFGPVPKKWKGACKGGINFPCNNKIIGARYYPTPVVYDNIARDYEGHGTHAASIASGNEVKDASFFGVGQGTARGGVPSTRVAVYIVCSPAGCTEEAILAAFDDAIADGVDILTISIGGTHPVNFTEDSVAIGSFHAMAKGVLTLQSAGNSGPYLSSTVSVAPWLMSVAASTTDRLFIDKVVLGSGQTLVGYSINTFSMKGKKFPLVDGRNVSRPCKQPLAFQVCTGGQGCLDSTLAKGKILICQSSDEFSEVLRSGAGGSVSLNDDKIGKVSFVVSFPSVAVSKDNFTSIYSYLKSTKKPEAEILTTEAITDSDAPVVAGFSSRGPNEIAPDILKPDISAPGVDILAAFSPFGVPIGDPLFKRQVTYSILSGTSMSCPHVAGVAAYVKSFHPDWSPSALKSAIMATARPMNSSKNKDAEFAFGSGHINPVEAVNPGLVYETFEQDYIIMLCSMGYDEGNIGKISGNFSTCPKGSDKATPRDLNYPSMAAQVSPGRSFTINFSRTVTNVGLANTTYKAKILQNSKIGVKVVPQALTFKSLNEKKSFRVTVTGMEQLFPLP</sequence>
<comment type="caution">
    <text evidence="1">The sequence shown here is derived from an EMBL/GenBank/DDBJ whole genome shotgun (WGS) entry which is preliminary data.</text>
</comment>
<gene>
    <name evidence="1" type="ORF">KPL71_014548</name>
</gene>
<name>A0ACB8KCD6_CITSI</name>
<accession>A0ACB8KCD6</accession>
<keyword evidence="2" id="KW-1185">Reference proteome</keyword>
<proteinExistence type="predicted"/>
<organism evidence="1 2">
    <name type="scientific">Citrus sinensis</name>
    <name type="common">Sweet orange</name>
    <name type="synonym">Citrus aurantium var. sinensis</name>
    <dbReference type="NCBI Taxonomy" id="2711"/>
    <lineage>
        <taxon>Eukaryota</taxon>
        <taxon>Viridiplantae</taxon>
        <taxon>Streptophyta</taxon>
        <taxon>Embryophyta</taxon>
        <taxon>Tracheophyta</taxon>
        <taxon>Spermatophyta</taxon>
        <taxon>Magnoliopsida</taxon>
        <taxon>eudicotyledons</taxon>
        <taxon>Gunneridae</taxon>
        <taxon>Pentapetalae</taxon>
        <taxon>rosids</taxon>
        <taxon>malvids</taxon>
        <taxon>Sapindales</taxon>
        <taxon>Rutaceae</taxon>
        <taxon>Aurantioideae</taxon>
        <taxon>Citrus</taxon>
    </lineage>
</organism>
<dbReference type="Proteomes" id="UP000829398">
    <property type="component" value="Chromosome 5"/>
</dbReference>
<evidence type="ECO:0000313" key="1">
    <source>
        <dbReference type="EMBL" id="KAH9752069.1"/>
    </source>
</evidence>